<proteinExistence type="predicted"/>
<protein>
    <submittedName>
        <fullName evidence="1">Uncharacterized protein</fullName>
    </submittedName>
</protein>
<evidence type="ECO:0000313" key="2">
    <source>
        <dbReference type="Proteomes" id="UP000605676"/>
    </source>
</evidence>
<evidence type="ECO:0000313" key="1">
    <source>
        <dbReference type="EMBL" id="MBK3518627.1"/>
    </source>
</evidence>
<comment type="caution">
    <text evidence="1">The sequence shown here is derived from an EMBL/GenBank/DDBJ whole genome shotgun (WGS) entry which is preliminary data.</text>
</comment>
<name>A0ABS1HLS6_9BACT</name>
<dbReference type="EMBL" id="JAENRR010000038">
    <property type="protein sequence ID" value="MBK3518627.1"/>
    <property type="molecule type" value="Genomic_DNA"/>
</dbReference>
<dbReference type="RefSeq" id="WP_200465853.1">
    <property type="nucleotide sequence ID" value="NZ_JAENRR010000038.1"/>
</dbReference>
<accession>A0ABS1HLS6</accession>
<dbReference type="Proteomes" id="UP000605676">
    <property type="component" value="Unassembled WGS sequence"/>
</dbReference>
<reference evidence="1 2" key="1">
    <citation type="submission" date="2021-01" db="EMBL/GenBank/DDBJ databases">
        <title>Carboxyliciviraga sp.nov., isolated from coastal sediments.</title>
        <authorList>
            <person name="Lu D."/>
            <person name="Zhang T."/>
        </authorList>
    </citation>
    <scope>NUCLEOTIDE SEQUENCE [LARGE SCALE GENOMIC DNA]</scope>
    <source>
        <strain evidence="1 2">N1Y132</strain>
    </source>
</reference>
<organism evidence="1 2">
    <name type="scientific">Carboxylicivirga marina</name>
    <dbReference type="NCBI Taxonomy" id="2800988"/>
    <lineage>
        <taxon>Bacteria</taxon>
        <taxon>Pseudomonadati</taxon>
        <taxon>Bacteroidota</taxon>
        <taxon>Bacteroidia</taxon>
        <taxon>Marinilabiliales</taxon>
        <taxon>Marinilabiliaceae</taxon>
        <taxon>Carboxylicivirga</taxon>
    </lineage>
</organism>
<keyword evidence="2" id="KW-1185">Reference proteome</keyword>
<sequence>MPRLILIMVMIVFALSNSHCYAQYSHVNDSLINKTATNLSLKLEYKPLQLQINSLEIHHATQPIFVYNQAGMHEHYNILDNKSQLTIPYKAYYPSGIISYVGNNRRRDSFNPHGVDDIGSALLNGFINGILLGHKY</sequence>
<gene>
    <name evidence="1" type="ORF">JIV24_14875</name>
</gene>